<evidence type="ECO:0000259" key="5">
    <source>
        <dbReference type="Pfam" id="PF25954"/>
    </source>
</evidence>
<keyword evidence="2" id="KW-0812">Transmembrane</keyword>
<dbReference type="PANTHER" id="PTHR30386:SF24">
    <property type="entry name" value="MULTIDRUG RESISTANCE EFFLUX PUMP"/>
    <property type="match status" value="1"/>
</dbReference>
<organism evidence="6 7">
    <name type="scientific">Lampropedia puyangensis</name>
    <dbReference type="NCBI Taxonomy" id="1330072"/>
    <lineage>
        <taxon>Bacteria</taxon>
        <taxon>Pseudomonadati</taxon>
        <taxon>Pseudomonadota</taxon>
        <taxon>Betaproteobacteria</taxon>
        <taxon>Burkholderiales</taxon>
        <taxon>Comamonadaceae</taxon>
        <taxon>Lampropedia</taxon>
    </lineage>
</organism>
<dbReference type="InterPro" id="IPR058625">
    <property type="entry name" value="MdtA-like_BSH"/>
</dbReference>
<keyword evidence="2" id="KW-1133">Transmembrane helix</keyword>
<dbReference type="InterPro" id="IPR058624">
    <property type="entry name" value="MdtA-like_HH"/>
</dbReference>
<dbReference type="EMBL" id="STFG01000020">
    <property type="protein sequence ID" value="THT98482.1"/>
    <property type="molecule type" value="Genomic_DNA"/>
</dbReference>
<evidence type="ECO:0000313" key="7">
    <source>
        <dbReference type="Proteomes" id="UP000308917"/>
    </source>
</evidence>
<evidence type="ECO:0000313" key="6">
    <source>
        <dbReference type="EMBL" id="THT98482.1"/>
    </source>
</evidence>
<keyword evidence="7" id="KW-1185">Reference proteome</keyword>
<protein>
    <submittedName>
        <fullName evidence="6">HlyD family secretion protein</fullName>
    </submittedName>
</protein>
<evidence type="ECO:0000256" key="2">
    <source>
        <dbReference type="SAM" id="Phobius"/>
    </source>
</evidence>
<feature type="domain" description="Multidrug resistance protein MdtA-like alpha-helical hairpin" evidence="3">
    <location>
        <begin position="128"/>
        <end position="190"/>
    </location>
</feature>
<feature type="domain" description="Multidrug resistance protein MdtA-like barrel-sandwich hybrid" evidence="4">
    <location>
        <begin position="54"/>
        <end position="262"/>
    </location>
</feature>
<sequence>MSRITQFIRARGHWLFLIAAFISAAMVLYAWRLPPFHTGIESTENAYVRGQVTVVAPKVDGYVAEVLVQDYDAVKAGQVLVRLDCRNYQQKLEQARGQLAVQQANLANAAQTQRAKEAVTGSAQAQIAAAEAEVGNAQAQLARARADMRRAEPLAADGSLSQRERDQTEAALRQAEATLKRAQAAREQARAGKVVANEDLQSAHVNQDALKAAVQSAEAAVELAQIDLDNTEIRAPRDGHLGEVGVKLGQYVAPGTQLLAVVPSQVWVVANFKETQTSHMQPGQPVRFEVDALDNTALTGQVEQLSPATGSEFSVIKPDNATGNFIKIPQRLSVRIAVDPNQETAQRLRPGMSVVVHVDTNQHGHIETSHPAQEG</sequence>
<dbReference type="Proteomes" id="UP000308917">
    <property type="component" value="Unassembled WGS sequence"/>
</dbReference>
<dbReference type="Gene3D" id="2.40.50.100">
    <property type="match status" value="1"/>
</dbReference>
<proteinExistence type="predicted"/>
<dbReference type="Pfam" id="PF25876">
    <property type="entry name" value="HH_MFP_RND"/>
    <property type="match status" value="1"/>
</dbReference>
<name>A0A4S8EUS6_9BURK</name>
<feature type="transmembrane region" description="Helical" evidence="2">
    <location>
        <begin position="12"/>
        <end position="31"/>
    </location>
</feature>
<dbReference type="SUPFAM" id="SSF111369">
    <property type="entry name" value="HlyD-like secretion proteins"/>
    <property type="match status" value="3"/>
</dbReference>
<dbReference type="RefSeq" id="WP_136574443.1">
    <property type="nucleotide sequence ID" value="NZ_STFG01000020.1"/>
</dbReference>
<comment type="caution">
    <text evidence="6">The sequence shown here is derived from an EMBL/GenBank/DDBJ whole genome shotgun (WGS) entry which is preliminary data.</text>
</comment>
<dbReference type="Gene3D" id="1.10.287.470">
    <property type="entry name" value="Helix hairpin bin"/>
    <property type="match status" value="1"/>
</dbReference>
<dbReference type="Pfam" id="PF25917">
    <property type="entry name" value="BSH_RND"/>
    <property type="match status" value="1"/>
</dbReference>
<dbReference type="Pfam" id="PF25954">
    <property type="entry name" value="Beta-barrel_RND_2"/>
    <property type="match status" value="1"/>
</dbReference>
<evidence type="ECO:0000259" key="3">
    <source>
        <dbReference type="Pfam" id="PF25876"/>
    </source>
</evidence>
<evidence type="ECO:0000259" key="4">
    <source>
        <dbReference type="Pfam" id="PF25917"/>
    </source>
</evidence>
<keyword evidence="2" id="KW-0472">Membrane</keyword>
<feature type="coiled-coil region" evidence="1">
    <location>
        <begin position="85"/>
        <end position="234"/>
    </location>
</feature>
<keyword evidence="1" id="KW-0175">Coiled coil</keyword>
<dbReference type="InterPro" id="IPR058792">
    <property type="entry name" value="Beta-barrel_RND_2"/>
</dbReference>
<accession>A0A4S8EUS6</accession>
<evidence type="ECO:0000256" key="1">
    <source>
        <dbReference type="SAM" id="Coils"/>
    </source>
</evidence>
<dbReference type="PRINTS" id="PR01490">
    <property type="entry name" value="RTXTOXIND"/>
</dbReference>
<dbReference type="InterPro" id="IPR050739">
    <property type="entry name" value="MFP"/>
</dbReference>
<dbReference type="PANTHER" id="PTHR30386">
    <property type="entry name" value="MEMBRANE FUSION SUBUNIT OF EMRAB-TOLC MULTIDRUG EFFLUX PUMP"/>
    <property type="match status" value="1"/>
</dbReference>
<dbReference type="OrthoDB" id="9811754at2"/>
<feature type="domain" description="CusB-like beta-barrel" evidence="5">
    <location>
        <begin position="265"/>
        <end position="309"/>
    </location>
</feature>
<dbReference type="Gene3D" id="2.40.30.170">
    <property type="match status" value="1"/>
</dbReference>
<reference evidence="6 7" key="1">
    <citation type="journal article" date="2015" name="Antonie Van Leeuwenhoek">
        <title>Lampropedia puyangensis sp. nov., isolated from symptomatic bark of Populus ? euramericana canker and emended description of Lampropedia hyalina (Ehrenberg 1832) Lee et al. 2004.</title>
        <authorList>
            <person name="Li Y."/>
            <person name="Wang T."/>
            <person name="Piao C.G."/>
            <person name="Wang L.F."/>
            <person name="Tian G.Z."/>
            <person name="Zhu T.H."/>
            <person name="Guo M.W."/>
        </authorList>
    </citation>
    <scope>NUCLEOTIDE SEQUENCE [LARGE SCALE GENOMIC DNA]</scope>
    <source>
        <strain evidence="6 7">2-bin</strain>
    </source>
</reference>
<gene>
    <name evidence="6" type="ORF">E9531_14250</name>
</gene>
<dbReference type="AlphaFoldDB" id="A0A4S8EUS6"/>